<protein>
    <recommendedName>
        <fullName evidence="6">DUF1254 domain-containing protein</fullName>
    </recommendedName>
</protein>
<organism evidence="4 5">
    <name type="scientific">Actinomadura macrotermitis</name>
    <dbReference type="NCBI Taxonomy" id="2585200"/>
    <lineage>
        <taxon>Bacteria</taxon>
        <taxon>Bacillati</taxon>
        <taxon>Actinomycetota</taxon>
        <taxon>Actinomycetes</taxon>
        <taxon>Streptosporangiales</taxon>
        <taxon>Thermomonosporaceae</taxon>
        <taxon>Actinomadura</taxon>
    </lineage>
</organism>
<dbReference type="RefSeq" id="WP_153531906.1">
    <property type="nucleotide sequence ID" value="NZ_WEGH01000001.1"/>
</dbReference>
<evidence type="ECO:0000313" key="5">
    <source>
        <dbReference type="Proteomes" id="UP000487268"/>
    </source>
</evidence>
<dbReference type="PANTHER" id="PTHR36509">
    <property type="entry name" value="BLL3101 PROTEIN"/>
    <property type="match status" value="1"/>
</dbReference>
<dbReference type="SUPFAM" id="SSF160935">
    <property type="entry name" value="VPA0735-like"/>
    <property type="match status" value="1"/>
</dbReference>
<feature type="domain" description="DUF1214" evidence="2">
    <location>
        <begin position="310"/>
        <end position="414"/>
    </location>
</feature>
<proteinExistence type="predicted"/>
<dbReference type="OrthoDB" id="40820at2"/>
<dbReference type="InterPro" id="IPR037050">
    <property type="entry name" value="DUF1254_sf"/>
</dbReference>
<dbReference type="InterPro" id="IPR010621">
    <property type="entry name" value="DUF1214"/>
</dbReference>
<reference evidence="4 5" key="1">
    <citation type="submission" date="2019-10" db="EMBL/GenBank/DDBJ databases">
        <title>Actinomadura rubteroloni sp. nov. and Actinomadura macrotermitis sp. nov., isolated from the gut of fungus growing-termite Macrotermes natalensis.</title>
        <authorList>
            <person name="Benndorf R."/>
            <person name="Martin K."/>
            <person name="Kuefner M."/>
            <person name="De Beer W."/>
            <person name="Kaster A.-K."/>
            <person name="Vollmers J."/>
            <person name="Poulsen M."/>
            <person name="Beemelmanns C."/>
        </authorList>
    </citation>
    <scope>NUCLEOTIDE SEQUENCE [LARGE SCALE GENOMIC DNA]</scope>
    <source>
        <strain evidence="4 5">RB68</strain>
    </source>
</reference>
<dbReference type="Pfam" id="PF06863">
    <property type="entry name" value="DUF1254"/>
    <property type="match status" value="1"/>
</dbReference>
<dbReference type="Gene3D" id="2.60.120.600">
    <property type="entry name" value="Domain of unknown function DUF1214, C-terminal domain"/>
    <property type="match status" value="1"/>
</dbReference>
<feature type="region of interest" description="Disordered" evidence="1">
    <location>
        <begin position="168"/>
        <end position="197"/>
    </location>
</feature>
<dbReference type="InterPro" id="IPR037049">
    <property type="entry name" value="DUF1214_C_sf"/>
</dbReference>
<sequence length="431" mass="46071">MAAAEADLVNTAAQAWLYGYPLVLMDLSREAMTARVPVNRFDHMREFPDDTFTDVVTPNADTLYSQAWLDLGPEPMVLSVPDMGDRYWMMPVLSAWTDVFTAPGSRTTGRGDAHYAITGPGWTGTLPDGVTGLPSPTALAWLIGRIATAGAEDRTAVHRLQDRLRLTPLSAWTGDPDTRPPEPAPRPGAPAAAAPADRVSAMDGAGFFTRLNRLMAANPPKPDDAPALERFAVLGVTPGGDPAALSRPEVVNAVHAAPEQGQALLSQGIAAARARTGWTVHRGLGDYGTDYGKRAMVARLGLGANLDADAIYPSSSVDADGRPLTGQHAYLLRFEPGGLPPAKGFWSLSMYNDKHAFAANPLHRFAIGDRDDLRTDPDGSLAIRLQHDRPAGPANWLPAPAGSFSVVLRVYWPDAAALNGDWRPPAIQRVS</sequence>
<comment type="caution">
    <text evidence="4">The sequence shown here is derived from an EMBL/GenBank/DDBJ whole genome shotgun (WGS) entry which is preliminary data.</text>
</comment>
<evidence type="ECO:0000313" key="4">
    <source>
        <dbReference type="EMBL" id="MQY04088.1"/>
    </source>
</evidence>
<evidence type="ECO:0008006" key="6">
    <source>
        <dbReference type="Google" id="ProtNLM"/>
    </source>
</evidence>
<dbReference type="Gene3D" id="2.60.40.1610">
    <property type="entry name" value="Domain of unknown function DUF1254"/>
    <property type="match status" value="1"/>
</dbReference>
<gene>
    <name evidence="4" type="ORF">ACRB68_21370</name>
</gene>
<dbReference type="EMBL" id="WEGH01000001">
    <property type="protein sequence ID" value="MQY04088.1"/>
    <property type="molecule type" value="Genomic_DNA"/>
</dbReference>
<name>A0A7K0BSB3_9ACTN</name>
<dbReference type="PANTHER" id="PTHR36509:SF2">
    <property type="entry name" value="BLL3101 PROTEIN"/>
    <property type="match status" value="1"/>
</dbReference>
<evidence type="ECO:0000259" key="2">
    <source>
        <dbReference type="Pfam" id="PF06742"/>
    </source>
</evidence>
<dbReference type="InterPro" id="IPR010679">
    <property type="entry name" value="DUF1254"/>
</dbReference>
<accession>A0A7K0BSB3</accession>
<dbReference type="Pfam" id="PF06742">
    <property type="entry name" value="DUF1214"/>
    <property type="match status" value="1"/>
</dbReference>
<dbReference type="AlphaFoldDB" id="A0A7K0BSB3"/>
<evidence type="ECO:0000256" key="1">
    <source>
        <dbReference type="SAM" id="MobiDB-lite"/>
    </source>
</evidence>
<feature type="domain" description="DUF1254" evidence="3">
    <location>
        <begin position="38"/>
        <end position="168"/>
    </location>
</feature>
<dbReference type="Proteomes" id="UP000487268">
    <property type="component" value="Unassembled WGS sequence"/>
</dbReference>
<evidence type="ECO:0000259" key="3">
    <source>
        <dbReference type="Pfam" id="PF06863"/>
    </source>
</evidence>
<keyword evidence="5" id="KW-1185">Reference proteome</keyword>